<feature type="transmembrane region" description="Helical" evidence="7">
    <location>
        <begin position="142"/>
        <end position="169"/>
    </location>
</feature>
<organism evidence="9">
    <name type="scientific">Lichtheimia ramosa</name>
    <dbReference type="NCBI Taxonomy" id="688394"/>
    <lineage>
        <taxon>Eukaryota</taxon>
        <taxon>Fungi</taxon>
        <taxon>Fungi incertae sedis</taxon>
        <taxon>Mucoromycota</taxon>
        <taxon>Mucoromycotina</taxon>
        <taxon>Mucoromycetes</taxon>
        <taxon>Mucorales</taxon>
        <taxon>Lichtheimiaceae</taxon>
        <taxon>Lichtheimia</taxon>
    </lineage>
</organism>
<evidence type="ECO:0000256" key="1">
    <source>
        <dbReference type="ARBA" id="ARBA00004141"/>
    </source>
</evidence>
<feature type="transmembrane region" description="Helical" evidence="7">
    <location>
        <begin position="54"/>
        <end position="73"/>
    </location>
</feature>
<dbReference type="InterPro" id="IPR013083">
    <property type="entry name" value="Znf_RING/FYVE/PHD"/>
</dbReference>
<feature type="transmembrane region" description="Helical" evidence="7">
    <location>
        <begin position="80"/>
        <end position="99"/>
    </location>
</feature>
<dbReference type="SUPFAM" id="SSF57850">
    <property type="entry name" value="RING/U-box"/>
    <property type="match status" value="1"/>
</dbReference>
<feature type="transmembrane region" description="Helical" evidence="7">
    <location>
        <begin position="175"/>
        <end position="193"/>
    </location>
</feature>
<evidence type="ECO:0000256" key="2">
    <source>
        <dbReference type="ARBA" id="ARBA00022692"/>
    </source>
</evidence>
<evidence type="ECO:0000256" key="7">
    <source>
        <dbReference type="SAM" id="Phobius"/>
    </source>
</evidence>
<evidence type="ECO:0000259" key="8">
    <source>
        <dbReference type="PROSITE" id="PS50089"/>
    </source>
</evidence>
<dbReference type="GO" id="GO:0008270">
    <property type="term" value="F:zinc ion binding"/>
    <property type="evidence" value="ECO:0007669"/>
    <property type="project" value="UniProtKB-KW"/>
</dbReference>
<accession>A0A077WTT1</accession>
<evidence type="ECO:0000256" key="5">
    <source>
        <dbReference type="ARBA" id="ARBA00023136"/>
    </source>
</evidence>
<feature type="domain" description="RING-type" evidence="8">
    <location>
        <begin position="226"/>
        <end position="282"/>
    </location>
</feature>
<evidence type="ECO:0000313" key="9">
    <source>
        <dbReference type="EMBL" id="CDS10981.1"/>
    </source>
</evidence>
<protein>
    <recommendedName>
        <fullName evidence="8">RING-type domain-containing protein</fullName>
    </recommendedName>
</protein>
<comment type="subcellular location">
    <subcellularLocation>
        <location evidence="1">Membrane</location>
        <topology evidence="1">Multi-pass membrane protein</topology>
    </subcellularLocation>
</comment>
<dbReference type="PANTHER" id="PTHR13407:SF0">
    <property type="entry name" value="FI05221P"/>
    <property type="match status" value="1"/>
</dbReference>
<feature type="transmembrane region" description="Helical" evidence="7">
    <location>
        <begin position="309"/>
        <end position="330"/>
    </location>
</feature>
<keyword evidence="2 7" id="KW-0812">Transmembrane</keyword>
<reference evidence="9" key="1">
    <citation type="journal article" date="2014" name="Genome Announc.">
        <title>De novo whole-genome sequence and genome annotation of Lichtheimia ramosa.</title>
        <authorList>
            <person name="Linde J."/>
            <person name="Schwartze V."/>
            <person name="Binder U."/>
            <person name="Lass-Florl C."/>
            <person name="Voigt K."/>
            <person name="Horn F."/>
        </authorList>
    </citation>
    <scope>NUCLEOTIDE SEQUENCE</scope>
    <source>
        <strain evidence="9">JMRC FSU:6197</strain>
    </source>
</reference>
<dbReference type="GO" id="GO:0005789">
    <property type="term" value="C:endoplasmic reticulum membrane"/>
    <property type="evidence" value="ECO:0007669"/>
    <property type="project" value="TreeGrafter"/>
</dbReference>
<dbReference type="GO" id="GO:0061630">
    <property type="term" value="F:ubiquitin protein ligase activity"/>
    <property type="evidence" value="ECO:0007669"/>
    <property type="project" value="TreeGrafter"/>
</dbReference>
<dbReference type="OrthoDB" id="8062037at2759"/>
<dbReference type="Gene3D" id="3.30.40.10">
    <property type="entry name" value="Zinc/RING finger domain, C3HC4 (zinc finger)"/>
    <property type="match status" value="1"/>
</dbReference>
<name>A0A077WTT1_9FUNG</name>
<dbReference type="PROSITE" id="PS50089">
    <property type="entry name" value="ZF_RING_2"/>
    <property type="match status" value="1"/>
</dbReference>
<keyword evidence="6" id="KW-0862">Zinc</keyword>
<dbReference type="AlphaFoldDB" id="A0A077WTT1"/>
<dbReference type="GO" id="GO:0036503">
    <property type="term" value="P:ERAD pathway"/>
    <property type="evidence" value="ECO:0007669"/>
    <property type="project" value="TreeGrafter"/>
</dbReference>
<keyword evidence="3" id="KW-0479">Metal-binding</keyword>
<sequence length="333" mass="38645">MDTTHYDPAFYEAWRNGQLSDEQVNLLTDDQLTKYRQHQEYLVEHKGHESRHELMAFILLFALFASQFVILWWKKKHYKSYQAVSLTGLYIFPALFALYDGWHRFLIVWIIYSCLNGFVIYKASRKPLEAMTPRMVYKWYTVVYNTSFVVGVIGYIIIMLVFFGLGALFSAEADLMQAGILCLSYGLYFGVLGRDFVEICTDRMASTIGYYSENGLPRKQLSDNICAVCAQPTGVTGSLVDPQQPMFTDDEVHQLACKHVFHEKCIRGWCLIGKKDICPYCKEKVDLKQFKKNPWDTQQQLYLNILDGVRYMVVWQPLIFGAVQAFYYILGLN</sequence>
<evidence type="ECO:0000256" key="6">
    <source>
        <dbReference type="PROSITE-ProRule" id="PRU00175"/>
    </source>
</evidence>
<evidence type="ECO:0000256" key="4">
    <source>
        <dbReference type="ARBA" id="ARBA00022989"/>
    </source>
</evidence>
<dbReference type="EMBL" id="LK023346">
    <property type="protein sequence ID" value="CDS10981.1"/>
    <property type="molecule type" value="Genomic_DNA"/>
</dbReference>
<keyword evidence="4 7" id="KW-1133">Transmembrane helix</keyword>
<keyword evidence="5 7" id="KW-0472">Membrane</keyword>
<evidence type="ECO:0000256" key="3">
    <source>
        <dbReference type="ARBA" id="ARBA00022723"/>
    </source>
</evidence>
<dbReference type="GO" id="GO:0000139">
    <property type="term" value="C:Golgi membrane"/>
    <property type="evidence" value="ECO:0007669"/>
    <property type="project" value="TreeGrafter"/>
</dbReference>
<dbReference type="SMART" id="SM00184">
    <property type="entry name" value="RING"/>
    <property type="match status" value="1"/>
</dbReference>
<keyword evidence="6" id="KW-0863">Zinc-finger</keyword>
<proteinExistence type="predicted"/>
<dbReference type="Pfam" id="PF13639">
    <property type="entry name" value="zf-RING_2"/>
    <property type="match status" value="1"/>
</dbReference>
<dbReference type="InterPro" id="IPR040176">
    <property type="entry name" value="RNF121/RNF175"/>
</dbReference>
<dbReference type="PANTHER" id="PTHR13407">
    <property type="entry name" value="RNF121 PROTEIN"/>
    <property type="match status" value="1"/>
</dbReference>
<dbReference type="InterPro" id="IPR001841">
    <property type="entry name" value="Znf_RING"/>
</dbReference>
<gene>
    <name evidence="9" type="ORF">LRAMOSA03245</name>
</gene>
<feature type="transmembrane region" description="Helical" evidence="7">
    <location>
        <begin position="105"/>
        <end position="121"/>
    </location>
</feature>
<dbReference type="CDD" id="cd16475">
    <property type="entry name" value="RING-H2_RNF121-like"/>
    <property type="match status" value="1"/>
</dbReference>